<comment type="caution">
    <text evidence="2">The sequence shown here is derived from an EMBL/GenBank/DDBJ whole genome shotgun (WGS) entry which is preliminary data.</text>
</comment>
<reference evidence="2 3" key="1">
    <citation type="submission" date="2020-01" db="EMBL/GenBank/DDBJ databases">
        <authorList>
            <person name="Chen S."/>
        </authorList>
    </citation>
    <scope>NUCLEOTIDE SEQUENCE [LARGE SCALE GENOMIC DNA]</scope>
    <source>
        <strain evidence="2 3">GS-10</strain>
    </source>
</reference>
<dbReference type="EMBL" id="WWEN01000002">
    <property type="protein sequence ID" value="MYM54814.1"/>
    <property type="molecule type" value="Genomic_DNA"/>
</dbReference>
<protein>
    <submittedName>
        <fullName evidence="2">Uncharacterized protein</fullName>
    </submittedName>
</protein>
<feature type="compositionally biased region" description="Acidic residues" evidence="1">
    <location>
        <begin position="81"/>
        <end position="90"/>
    </location>
</feature>
<feature type="region of interest" description="Disordered" evidence="1">
    <location>
        <begin position="128"/>
        <end position="162"/>
    </location>
</feature>
<evidence type="ECO:0000256" key="1">
    <source>
        <dbReference type="SAM" id="MobiDB-lite"/>
    </source>
</evidence>
<organism evidence="2 3">
    <name type="scientific">Thalassovita mangrovi</name>
    <dbReference type="NCBI Taxonomy" id="2692236"/>
    <lineage>
        <taxon>Bacteria</taxon>
        <taxon>Pseudomonadati</taxon>
        <taxon>Pseudomonadota</taxon>
        <taxon>Alphaproteobacteria</taxon>
        <taxon>Rhodobacterales</taxon>
        <taxon>Roseobacteraceae</taxon>
        <taxon>Thalassovita</taxon>
    </lineage>
</organism>
<dbReference type="Proteomes" id="UP000479043">
    <property type="component" value="Unassembled WGS sequence"/>
</dbReference>
<gene>
    <name evidence="2" type="ORF">GR167_05835</name>
</gene>
<feature type="region of interest" description="Disordered" evidence="1">
    <location>
        <begin position="191"/>
        <end position="212"/>
    </location>
</feature>
<keyword evidence="3" id="KW-1185">Reference proteome</keyword>
<feature type="compositionally biased region" description="Acidic residues" evidence="1">
    <location>
        <begin position="192"/>
        <end position="212"/>
    </location>
</feature>
<feature type="compositionally biased region" description="Low complexity" evidence="1">
    <location>
        <begin position="49"/>
        <end position="72"/>
    </location>
</feature>
<name>A0A6L8LFN3_9RHOB</name>
<proteinExistence type="predicted"/>
<evidence type="ECO:0000313" key="2">
    <source>
        <dbReference type="EMBL" id="MYM54814.1"/>
    </source>
</evidence>
<accession>A0A6L8LFN3</accession>
<sequence>MSDPVTNVEIEDVLASIRRLVSEDSRPEIAAKDVPGKLVLTPALRISDAPGGAESKASAAAATAEAAPAMAADSPYIPDDNYAEDTEEPQPLESADLEARFADMVEEEDVAADVVAAPVEPAFDAAPMRSVRIKPEPTQPEPVEWEDAVAEEPASAHTSADVGYDAYEIDAAEEEDEAEFVEAPAYDAAGAEAEDDADLDDLSEFGGEEEGILDEETLRELVTDIVRQELQGALGERITRNVRKLVRREIHRALTSHDLQ</sequence>
<feature type="region of interest" description="Disordered" evidence="1">
    <location>
        <begin position="48"/>
        <end position="99"/>
    </location>
</feature>
<dbReference type="AlphaFoldDB" id="A0A6L8LFN3"/>
<evidence type="ECO:0000313" key="3">
    <source>
        <dbReference type="Proteomes" id="UP000479043"/>
    </source>
</evidence>